<feature type="compositionally biased region" description="Low complexity" evidence="7">
    <location>
        <begin position="376"/>
        <end position="389"/>
    </location>
</feature>
<dbReference type="SUPFAM" id="SSF49417">
    <property type="entry name" value="p53-like transcription factors"/>
    <property type="match status" value="1"/>
</dbReference>
<evidence type="ECO:0000256" key="7">
    <source>
        <dbReference type="SAM" id="MobiDB-lite"/>
    </source>
</evidence>
<dbReference type="SMART" id="SM00425">
    <property type="entry name" value="TBOX"/>
    <property type="match status" value="1"/>
</dbReference>
<evidence type="ECO:0000256" key="2">
    <source>
        <dbReference type="ARBA" id="ARBA00023015"/>
    </source>
</evidence>
<gene>
    <name evidence="9" type="ORF">L3Y34_011228</name>
    <name evidence="10" type="ORF">L3Y34_011229</name>
</gene>
<dbReference type="GO" id="GO:0005634">
    <property type="term" value="C:nucleus"/>
    <property type="evidence" value="ECO:0007669"/>
    <property type="project" value="UniProtKB-SubCell"/>
</dbReference>
<dbReference type="GO" id="GO:0000978">
    <property type="term" value="F:RNA polymerase II cis-regulatory region sequence-specific DNA binding"/>
    <property type="evidence" value="ECO:0007669"/>
    <property type="project" value="InterPro"/>
</dbReference>
<evidence type="ECO:0000256" key="1">
    <source>
        <dbReference type="ARBA" id="ARBA00004123"/>
    </source>
</evidence>
<dbReference type="EMBL" id="CP090896">
    <property type="protein sequence ID" value="ULT81199.1"/>
    <property type="molecule type" value="Genomic_DNA"/>
</dbReference>
<organism evidence="9 11">
    <name type="scientific">Caenorhabditis briggsae</name>
    <dbReference type="NCBI Taxonomy" id="6238"/>
    <lineage>
        <taxon>Eukaryota</taxon>
        <taxon>Metazoa</taxon>
        <taxon>Ecdysozoa</taxon>
        <taxon>Nematoda</taxon>
        <taxon>Chromadorea</taxon>
        <taxon>Rhabditida</taxon>
        <taxon>Rhabditina</taxon>
        <taxon>Rhabditomorpha</taxon>
        <taxon>Rhabditoidea</taxon>
        <taxon>Rhabditidae</taxon>
        <taxon>Peloderinae</taxon>
        <taxon>Caenorhabditis</taxon>
    </lineage>
</organism>
<evidence type="ECO:0000259" key="8">
    <source>
        <dbReference type="PROSITE" id="PS50252"/>
    </source>
</evidence>
<comment type="subcellular location">
    <subcellularLocation>
        <location evidence="1 6">Nucleus</location>
    </subcellularLocation>
</comment>
<comment type="caution">
    <text evidence="6">Lacks conserved residue(s) required for the propagation of feature annotation.</text>
</comment>
<proteinExistence type="predicted"/>
<keyword evidence="3 6" id="KW-0238">DNA-binding</keyword>
<keyword evidence="5 6" id="KW-0539">Nucleus</keyword>
<feature type="domain" description="T-box" evidence="8">
    <location>
        <begin position="80"/>
        <end position="254"/>
    </location>
</feature>
<dbReference type="Gene3D" id="2.60.40.820">
    <property type="entry name" value="Transcription factor, T-box"/>
    <property type="match status" value="1"/>
</dbReference>
<evidence type="ECO:0000256" key="6">
    <source>
        <dbReference type="PROSITE-ProRule" id="PRU00201"/>
    </source>
</evidence>
<dbReference type="CDD" id="cd00182">
    <property type="entry name" value="T-box"/>
    <property type="match status" value="1"/>
</dbReference>
<dbReference type="InterPro" id="IPR001699">
    <property type="entry name" value="TF_T-box"/>
</dbReference>
<keyword evidence="4" id="KW-0804">Transcription</keyword>
<evidence type="ECO:0000313" key="10">
    <source>
        <dbReference type="EMBL" id="ULT81200.1"/>
    </source>
</evidence>
<dbReference type="EMBL" id="CP090896">
    <property type="protein sequence ID" value="ULT81200.1"/>
    <property type="molecule type" value="Genomic_DNA"/>
</dbReference>
<dbReference type="InterPro" id="IPR046360">
    <property type="entry name" value="T-box_DNA-bd"/>
</dbReference>
<reference evidence="9 11" key="1">
    <citation type="submission" date="2022-05" db="EMBL/GenBank/DDBJ databases">
        <title>Chromosome-level reference genomes for two strains of Caenorhabditis briggsae: an improved platform for comparative genomics.</title>
        <authorList>
            <person name="Stevens L."/>
            <person name="Andersen E.C."/>
        </authorList>
    </citation>
    <scope>NUCLEOTIDE SEQUENCE [LARGE SCALE GENOMIC DNA]</scope>
    <source>
        <strain evidence="9">QX1410_ONT</strain>
        <tissue evidence="9">Whole-organism</tissue>
    </source>
</reference>
<dbReference type="GO" id="GO:0003700">
    <property type="term" value="F:DNA-binding transcription factor activity"/>
    <property type="evidence" value="ECO:0007669"/>
    <property type="project" value="InterPro"/>
</dbReference>
<accession>A0AAE9CTQ7</accession>
<evidence type="ECO:0000256" key="4">
    <source>
        <dbReference type="ARBA" id="ARBA00023163"/>
    </source>
</evidence>
<protein>
    <recommendedName>
        <fullName evidence="8">T-box domain-containing protein</fullName>
    </recommendedName>
</protein>
<evidence type="ECO:0000313" key="11">
    <source>
        <dbReference type="Proteomes" id="UP000827892"/>
    </source>
</evidence>
<dbReference type="Proteomes" id="UP000827892">
    <property type="component" value="Chromosome X"/>
</dbReference>
<dbReference type="AlphaFoldDB" id="A0AAE9CTQ7"/>
<dbReference type="PANTHER" id="PTHR11267">
    <property type="entry name" value="T-BOX PROTEIN-RELATED"/>
    <property type="match status" value="1"/>
</dbReference>
<evidence type="ECO:0000313" key="9">
    <source>
        <dbReference type="EMBL" id="ULT81199.1"/>
    </source>
</evidence>
<dbReference type="GO" id="GO:0045893">
    <property type="term" value="P:positive regulation of DNA-templated transcription"/>
    <property type="evidence" value="ECO:0007669"/>
    <property type="project" value="InterPro"/>
</dbReference>
<dbReference type="InterPro" id="IPR036960">
    <property type="entry name" value="T-box_sf"/>
</dbReference>
<dbReference type="PROSITE" id="PS50252">
    <property type="entry name" value="TBOX_3"/>
    <property type="match status" value="1"/>
</dbReference>
<evidence type="ECO:0000256" key="5">
    <source>
        <dbReference type="ARBA" id="ARBA00023242"/>
    </source>
</evidence>
<dbReference type="PANTHER" id="PTHR11267:SF59">
    <property type="entry name" value="T-BOX PROTEIN 11-RELATED"/>
    <property type="match status" value="1"/>
</dbReference>
<dbReference type="FunFam" id="2.60.40.820:FF:000013">
    <property type="entry name" value="T-box transcription factor tbx-9"/>
    <property type="match status" value="1"/>
</dbReference>
<sequence>MLTLSVFTTISTAMICNKTCNNSAECLEGLVCKKQICVDGPVLKRHSRSFLDRSKALCVIPSSPNMSSYPTSTISASLTPEYDALWHKLNPLQHEMIITGVGRRVYPLLEYQFSSMNPDKMYRASVHFEYVDDKKLRFCKGKYVELVSQEKKEAPRKVQHKSGAKLGSKWMASPVNFEDVRITNEKTREEENTSNVHLHAQHRYLPVLTITEEAGLSYEIRLPHTVFITATFYHIDEVRKIKTDSNEYAKSNRGDRRRPRAVEFSATSPSTKKSIKEAPVQREAVPEASVPFIRNSFPNSPSIDLAILSTLTFPSAGLFTQTQSSATIPAVQGVSSADPLNAFSAIPWLMNNPFLLAAMGLQFPIIPFPYLPSTPDSPLTPTSSISPDSEPTQPVDPVKAAVINKVINEEVDA</sequence>
<dbReference type="InterPro" id="IPR008967">
    <property type="entry name" value="p53-like_TF_DNA-bd_sf"/>
</dbReference>
<feature type="region of interest" description="Disordered" evidence="7">
    <location>
        <begin position="376"/>
        <end position="398"/>
    </location>
</feature>
<name>A0AAE9CTQ7_CAEBR</name>
<evidence type="ECO:0000256" key="3">
    <source>
        <dbReference type="ARBA" id="ARBA00023125"/>
    </source>
</evidence>
<keyword evidence="2" id="KW-0805">Transcription regulation</keyword>
<dbReference type="Pfam" id="PF00907">
    <property type="entry name" value="T-box"/>
    <property type="match status" value="1"/>
</dbReference>
<dbReference type="PRINTS" id="PR00937">
    <property type="entry name" value="TBOX"/>
</dbReference>
<feature type="region of interest" description="Disordered" evidence="7">
    <location>
        <begin position="246"/>
        <end position="276"/>
    </location>
</feature>